<sequence length="521" mass="58536">MKNNSFNKNQIYNLQNTQADDSRFPLVNGVGLACRPFGSDQGFSLTELPDFAGEITSDALNRQRRPQPRLACLAALHLLSLAANSTVTPTGLKLNIISIVIGDTASGKDAHQIYTNDVAGYIGLGRNVLDKISTDKDFVVNLLDNDYKTLYVNDEAHAFFDGINNKNSSLYVRNIASLMLTAYTGVSLKLNGLRLRDLKLELKEEKKRITKKYKELGADSEGERICQQLDDQLNSLIEFGIRNPYFALMAASTPGEMDGFVNAKNINSGWLPRCIVIKADQSGRLKRGETPPISNDVISKLRDINKCSKKISITEEADMLLDAILDHYDLPEIRNHEVFGGLYRRMFETVSKVASILAVGNNFAMTSEHVVWAHEFIYLSIADMVDTYQSNTVSNLSSNLDIYYSTMQRIVTIISKEKRGITKGVLTQGLNQSSKKKVPFRLFLEKYAERTCQNEKDLLNTFVLKIIDNMTVHGIINCGGKITLEDKDKLLNVSECPEWFNQWLLMFTTVTNQSPMIKRVR</sequence>
<organism evidence="1 2">
    <name type="scientific">Photobacterium iliopiscarium</name>
    <dbReference type="NCBI Taxonomy" id="56192"/>
    <lineage>
        <taxon>Bacteria</taxon>
        <taxon>Pseudomonadati</taxon>
        <taxon>Pseudomonadota</taxon>
        <taxon>Gammaproteobacteria</taxon>
        <taxon>Vibrionales</taxon>
        <taxon>Vibrionaceae</taxon>
        <taxon>Photobacterium</taxon>
    </lineage>
</organism>
<evidence type="ECO:0000313" key="1">
    <source>
        <dbReference type="EMBL" id="PSV88398.1"/>
    </source>
</evidence>
<dbReference type="PROSITE" id="PS51257">
    <property type="entry name" value="PROKAR_LIPOPROTEIN"/>
    <property type="match status" value="1"/>
</dbReference>
<name>A0A2T3M7S0_9GAMM</name>
<protein>
    <recommendedName>
        <fullName evidence="3">DUF3987 domain-containing protein</fullName>
    </recommendedName>
</protein>
<evidence type="ECO:0008006" key="3">
    <source>
        <dbReference type="Google" id="ProtNLM"/>
    </source>
</evidence>
<accession>A0A2T3M7S0</accession>
<evidence type="ECO:0000313" key="2">
    <source>
        <dbReference type="Proteomes" id="UP000241954"/>
    </source>
</evidence>
<dbReference type="EMBL" id="PYLW01000040">
    <property type="protein sequence ID" value="PSV88398.1"/>
    <property type="molecule type" value="Genomic_DNA"/>
</dbReference>
<comment type="caution">
    <text evidence="1">The sequence shown here is derived from an EMBL/GenBank/DDBJ whole genome shotgun (WGS) entry which is preliminary data.</text>
</comment>
<dbReference type="RefSeq" id="WP_107238129.1">
    <property type="nucleotide sequence ID" value="NZ_PYLW01000040.1"/>
</dbReference>
<gene>
    <name evidence="1" type="ORF">C9I88_19785</name>
</gene>
<dbReference type="Proteomes" id="UP000241954">
    <property type="component" value="Unassembled WGS sequence"/>
</dbReference>
<proteinExistence type="predicted"/>
<reference evidence="1 2" key="1">
    <citation type="submission" date="2018-01" db="EMBL/GenBank/DDBJ databases">
        <title>Whole genome sequencing of Histamine producing bacteria.</title>
        <authorList>
            <person name="Butler K."/>
        </authorList>
    </citation>
    <scope>NUCLEOTIDE SEQUENCE [LARGE SCALE GENOMIC DNA]</scope>
    <source>
        <strain evidence="1 2">NCIMB 13481</strain>
    </source>
</reference>
<dbReference type="AlphaFoldDB" id="A0A2T3M7S0"/>